<evidence type="ECO:0000313" key="3">
    <source>
        <dbReference type="Proteomes" id="UP000242188"/>
    </source>
</evidence>
<comment type="caution">
    <text evidence="2">The sequence shown here is derived from an EMBL/GenBank/DDBJ whole genome shotgun (WGS) entry which is preliminary data.</text>
</comment>
<dbReference type="InterPro" id="IPR027932">
    <property type="entry name" value="DUF4606"/>
</dbReference>
<feature type="region of interest" description="Disordered" evidence="1">
    <location>
        <begin position="100"/>
        <end position="219"/>
    </location>
</feature>
<organism evidence="2 3">
    <name type="scientific">Mizuhopecten yessoensis</name>
    <name type="common">Japanese scallop</name>
    <name type="synonym">Patinopecten yessoensis</name>
    <dbReference type="NCBI Taxonomy" id="6573"/>
    <lineage>
        <taxon>Eukaryota</taxon>
        <taxon>Metazoa</taxon>
        <taxon>Spiralia</taxon>
        <taxon>Lophotrochozoa</taxon>
        <taxon>Mollusca</taxon>
        <taxon>Bivalvia</taxon>
        <taxon>Autobranchia</taxon>
        <taxon>Pteriomorphia</taxon>
        <taxon>Pectinida</taxon>
        <taxon>Pectinoidea</taxon>
        <taxon>Pectinidae</taxon>
        <taxon>Mizuhopecten</taxon>
    </lineage>
</organism>
<dbReference type="PANTHER" id="PTHR35256">
    <property type="entry name" value="CHROMOSOME 8 OPEN READING FRAME 48"/>
    <property type="match status" value="1"/>
</dbReference>
<gene>
    <name evidence="2" type="ORF">KP79_PYT12872</name>
</gene>
<feature type="compositionally biased region" description="Polar residues" evidence="1">
    <location>
        <begin position="134"/>
        <end position="150"/>
    </location>
</feature>
<feature type="region of interest" description="Disordered" evidence="1">
    <location>
        <begin position="309"/>
        <end position="333"/>
    </location>
</feature>
<reference evidence="2 3" key="1">
    <citation type="journal article" date="2017" name="Nat. Ecol. Evol.">
        <title>Scallop genome provides insights into evolution of bilaterian karyotype and development.</title>
        <authorList>
            <person name="Wang S."/>
            <person name="Zhang J."/>
            <person name="Jiao W."/>
            <person name="Li J."/>
            <person name="Xun X."/>
            <person name="Sun Y."/>
            <person name="Guo X."/>
            <person name="Huan P."/>
            <person name="Dong B."/>
            <person name="Zhang L."/>
            <person name="Hu X."/>
            <person name="Sun X."/>
            <person name="Wang J."/>
            <person name="Zhao C."/>
            <person name="Wang Y."/>
            <person name="Wang D."/>
            <person name="Huang X."/>
            <person name="Wang R."/>
            <person name="Lv J."/>
            <person name="Li Y."/>
            <person name="Zhang Z."/>
            <person name="Liu B."/>
            <person name="Lu W."/>
            <person name="Hui Y."/>
            <person name="Liang J."/>
            <person name="Zhou Z."/>
            <person name="Hou R."/>
            <person name="Li X."/>
            <person name="Liu Y."/>
            <person name="Li H."/>
            <person name="Ning X."/>
            <person name="Lin Y."/>
            <person name="Zhao L."/>
            <person name="Xing Q."/>
            <person name="Dou J."/>
            <person name="Li Y."/>
            <person name="Mao J."/>
            <person name="Guo H."/>
            <person name="Dou H."/>
            <person name="Li T."/>
            <person name="Mu C."/>
            <person name="Jiang W."/>
            <person name="Fu Q."/>
            <person name="Fu X."/>
            <person name="Miao Y."/>
            <person name="Liu J."/>
            <person name="Yu Q."/>
            <person name="Li R."/>
            <person name="Liao H."/>
            <person name="Li X."/>
            <person name="Kong Y."/>
            <person name="Jiang Z."/>
            <person name="Chourrout D."/>
            <person name="Li R."/>
            <person name="Bao Z."/>
        </authorList>
    </citation>
    <scope>NUCLEOTIDE SEQUENCE [LARGE SCALE GENOMIC DNA]</scope>
    <source>
        <strain evidence="2 3">PY_sf001</strain>
    </source>
</reference>
<feature type="compositionally biased region" description="Low complexity" evidence="1">
    <location>
        <begin position="116"/>
        <end position="129"/>
    </location>
</feature>
<dbReference type="OrthoDB" id="6132401at2759"/>
<evidence type="ECO:0000313" key="2">
    <source>
        <dbReference type="EMBL" id="OWF52881.1"/>
    </source>
</evidence>
<sequence>MMNFARPTPSKSPTPAKSVRPLGMPVRGPPKVSPSMLYSYSDTFDDSLSPKVVQYSDTFEESAPTKTRLYSNTFESEEAAYSYSDTFVEGTLATEQVDTRLSEDSYSQTLQHDTKPYSYTDTFDSSSSPLRGSATYTGTHTDKASWQSDDGYTRYESTDSEIQHSEDTYSEPTFTRRAESDEDTYSEPTFTRRAESDEDTYSERQSSDPDDDVTLGSDSYDYSYTFEEADTTKTEDPEKLRKEAELFKLAEESKTDFAADMMSRLRQKRIRQTDLSTLLTQGKQDKEKEMDWYTSRYLKKKLRLLKHKKSPTAMKSVGKPPHKSSGSKTPTVKEEGHLIQDYGIDPSLLDRLKLKNFIKRMETAAQEEIHDPRRCKDCRAHQLNIDAAAAQRNFVREKTRYIRQEIIEDRIQSHLIQMGSISLIGELARSLPNPLQDPEDVMEKMNKGLIFRGLGVIRTFE</sequence>
<feature type="compositionally biased region" description="Basic and acidic residues" evidence="1">
    <location>
        <begin position="151"/>
        <end position="167"/>
    </location>
</feature>
<feature type="region of interest" description="Disordered" evidence="1">
    <location>
        <begin position="1"/>
        <end position="30"/>
    </location>
</feature>
<protein>
    <submittedName>
        <fullName evidence="2">Uncharacterized protein</fullName>
    </submittedName>
</protein>
<dbReference type="PANTHER" id="PTHR35256:SF1">
    <property type="entry name" value="EXPRESSED SEQUENCE AI429214"/>
    <property type="match status" value="1"/>
</dbReference>
<dbReference type="Proteomes" id="UP000242188">
    <property type="component" value="Unassembled WGS sequence"/>
</dbReference>
<dbReference type="EMBL" id="NEDP02001613">
    <property type="protein sequence ID" value="OWF52881.1"/>
    <property type="molecule type" value="Genomic_DNA"/>
</dbReference>
<accession>A0A210QVW7</accession>
<feature type="compositionally biased region" description="Low complexity" evidence="1">
    <location>
        <begin position="7"/>
        <end position="18"/>
    </location>
</feature>
<feature type="compositionally biased region" description="Basic and acidic residues" evidence="1">
    <location>
        <begin position="190"/>
        <end position="207"/>
    </location>
</feature>
<evidence type="ECO:0000256" key="1">
    <source>
        <dbReference type="SAM" id="MobiDB-lite"/>
    </source>
</evidence>
<proteinExistence type="predicted"/>
<dbReference type="Pfam" id="PF15379">
    <property type="entry name" value="DUF4606"/>
    <property type="match status" value="1"/>
</dbReference>
<keyword evidence="3" id="KW-1185">Reference proteome</keyword>
<name>A0A210QVW7_MIZYE</name>
<dbReference type="AlphaFoldDB" id="A0A210QVW7"/>